<dbReference type="Pfam" id="PF14326">
    <property type="entry name" value="DUF4384"/>
    <property type="match status" value="1"/>
</dbReference>
<evidence type="ECO:0000259" key="3">
    <source>
        <dbReference type="Pfam" id="PF14326"/>
    </source>
</evidence>
<gene>
    <name evidence="4" type="ORF">MTP16_18225</name>
</gene>
<reference evidence="4 5" key="1">
    <citation type="submission" date="2022-03" db="EMBL/GenBank/DDBJ databases">
        <title>Hymenobactersp. isolated from the air.</title>
        <authorList>
            <person name="Won M."/>
            <person name="Kwon S.-W."/>
        </authorList>
    </citation>
    <scope>NUCLEOTIDE SEQUENCE [LARGE SCALE GENOMIC DNA]</scope>
    <source>
        <strain evidence="4 5">KACC 22596</strain>
    </source>
</reference>
<name>A0ABY4B1L6_9BACT</name>
<dbReference type="Gene3D" id="3.40.50.1460">
    <property type="match status" value="1"/>
</dbReference>
<feature type="chain" id="PRO_5046721490" evidence="1">
    <location>
        <begin position="21"/>
        <end position="683"/>
    </location>
</feature>
<dbReference type="InterPro" id="IPR025493">
    <property type="entry name" value="DUF4384"/>
</dbReference>
<sequence>MKRLLLPALALLLAAPGTRAQTKPAAAKTAVGATKHALIVAVGAYPESSGWGQISSANDVPLVKAALLRQGFAEANIRVVADAAATKAGIVAELKALAGRVKPHDVVVFHYSGHGQQVADDNGDETDGLDEALVPVDAQAYFVPGTYEGQNHLRDEELGSLLGAVRQRLGPQGEVLAVLDACHSGTGTRGLARARGTQQPLVPPGFRPKDAACAQGCSFGAGEGHAAGPQAPMVCYFGASPSQLNFETTDPHGKGVGSLSLAFSNALTTATTAPTYETLFDRIKAEMVSTAPNQTPQVEGRTSAQVFRGRTVPVPRHYKPTAWLADTRLLIDGGTLQDLNEGTEVALYPPDTETGKGGKPLATGKVVASQLTTATVELTAPLTGSARNAWVVVTAHAFGHLSANLKLAVDDPTLKEGLLAALRQEPYTLFVKLVETGPVDLLVEQKKAAPPQLLTAREQLVYQPEAQLTGPAARVAGLLGAIKDAARVNFIRRLQTQAEGLGLELELVPVAVKKAGDYVALDHVLDPATKSDGTGGLVYIAGDYLQLKVTNTGRKKAYFTVLDIQPDNQLNVLLPTARPDDNPADYLLEPGQSRVFPNILQISPPYGQEVFKIVASATPLDLRALVTTRGASAESSRGTNPFAALVQESYHPGARGGAATQALPAESVSTFDRVFTIAAPVQP</sequence>
<protein>
    <submittedName>
        <fullName evidence="4">Caspase family protein</fullName>
    </submittedName>
</protein>
<evidence type="ECO:0000313" key="5">
    <source>
        <dbReference type="Proteomes" id="UP000831390"/>
    </source>
</evidence>
<evidence type="ECO:0000259" key="2">
    <source>
        <dbReference type="Pfam" id="PF00656"/>
    </source>
</evidence>
<organism evidence="4 5">
    <name type="scientific">Hymenobacter monticola</name>
    <dbReference type="NCBI Taxonomy" id="1705399"/>
    <lineage>
        <taxon>Bacteria</taxon>
        <taxon>Pseudomonadati</taxon>
        <taxon>Bacteroidota</taxon>
        <taxon>Cytophagia</taxon>
        <taxon>Cytophagales</taxon>
        <taxon>Hymenobacteraceae</taxon>
        <taxon>Hymenobacter</taxon>
    </lineage>
</organism>
<feature type="domain" description="DUF4384" evidence="3">
    <location>
        <begin position="539"/>
        <end position="619"/>
    </location>
</feature>
<dbReference type="Pfam" id="PF00656">
    <property type="entry name" value="Peptidase_C14"/>
    <property type="match status" value="1"/>
</dbReference>
<evidence type="ECO:0000256" key="1">
    <source>
        <dbReference type="SAM" id="SignalP"/>
    </source>
</evidence>
<dbReference type="InterPro" id="IPR029030">
    <property type="entry name" value="Caspase-like_dom_sf"/>
</dbReference>
<dbReference type="InterPro" id="IPR011600">
    <property type="entry name" value="Pept_C14_caspase"/>
</dbReference>
<dbReference type="InterPro" id="IPR050452">
    <property type="entry name" value="Metacaspase"/>
</dbReference>
<dbReference type="RefSeq" id="WP_243512639.1">
    <property type="nucleotide sequence ID" value="NZ_CP094534.1"/>
</dbReference>
<keyword evidence="1" id="KW-0732">Signal</keyword>
<feature type="signal peptide" evidence="1">
    <location>
        <begin position="1"/>
        <end position="20"/>
    </location>
</feature>
<dbReference type="PANTHER" id="PTHR48104">
    <property type="entry name" value="METACASPASE-4"/>
    <property type="match status" value="1"/>
</dbReference>
<dbReference type="PANTHER" id="PTHR48104:SF30">
    <property type="entry name" value="METACASPASE-1"/>
    <property type="match status" value="1"/>
</dbReference>
<keyword evidence="5" id="KW-1185">Reference proteome</keyword>
<evidence type="ECO:0000313" key="4">
    <source>
        <dbReference type="EMBL" id="UOE33052.1"/>
    </source>
</evidence>
<dbReference type="EMBL" id="CP094534">
    <property type="protein sequence ID" value="UOE33052.1"/>
    <property type="molecule type" value="Genomic_DNA"/>
</dbReference>
<accession>A0ABY4B1L6</accession>
<dbReference type="SUPFAM" id="SSF52129">
    <property type="entry name" value="Caspase-like"/>
    <property type="match status" value="1"/>
</dbReference>
<feature type="domain" description="Peptidase C14 caspase" evidence="2">
    <location>
        <begin position="35"/>
        <end position="301"/>
    </location>
</feature>
<proteinExistence type="predicted"/>
<dbReference type="Proteomes" id="UP000831390">
    <property type="component" value="Chromosome"/>
</dbReference>